<sequence>MTEDSIDFQPIPEENGQVRHLFRVPVSLKDDIWINVSENEYLVNNLSAGGVAVIVNSCIEFYFGQIINDARLRIEDLYITGICVKAIHCSVNDSGRFQFGFQWLDMSTENKKMLEQVLEQLKVNALKVKDLFGE</sequence>
<dbReference type="AlphaFoldDB" id="A0A850T7D3"/>
<dbReference type="Gene3D" id="2.40.10.220">
    <property type="entry name" value="predicted glycosyltransferase like domains"/>
    <property type="match status" value="1"/>
</dbReference>
<dbReference type="Proteomes" id="UP000553343">
    <property type="component" value="Unassembled WGS sequence"/>
</dbReference>
<accession>A0A850T7D3</accession>
<keyword evidence="2" id="KW-1185">Reference proteome</keyword>
<evidence type="ECO:0000313" key="1">
    <source>
        <dbReference type="EMBL" id="NWH04298.1"/>
    </source>
</evidence>
<gene>
    <name evidence="1" type="ORF">HXW94_04735</name>
</gene>
<name>A0A850T7D3_9BACT</name>
<protein>
    <submittedName>
        <fullName evidence="1">PilZ domain-containing protein</fullName>
    </submittedName>
</protein>
<evidence type="ECO:0000313" key="2">
    <source>
        <dbReference type="Proteomes" id="UP000553343"/>
    </source>
</evidence>
<organism evidence="1 2">
    <name type="scientific">Desulfobacter latus</name>
    <dbReference type="NCBI Taxonomy" id="2292"/>
    <lineage>
        <taxon>Bacteria</taxon>
        <taxon>Pseudomonadati</taxon>
        <taxon>Thermodesulfobacteriota</taxon>
        <taxon>Desulfobacteria</taxon>
        <taxon>Desulfobacterales</taxon>
        <taxon>Desulfobacteraceae</taxon>
        <taxon>Desulfobacter</taxon>
    </lineage>
</organism>
<proteinExistence type="predicted"/>
<dbReference type="RefSeq" id="WP_178365755.1">
    <property type="nucleotide sequence ID" value="NZ_JACADJ010000010.1"/>
</dbReference>
<comment type="caution">
    <text evidence="1">The sequence shown here is derived from an EMBL/GenBank/DDBJ whole genome shotgun (WGS) entry which is preliminary data.</text>
</comment>
<dbReference type="EMBL" id="JACADJ010000010">
    <property type="protein sequence ID" value="NWH04298.1"/>
    <property type="molecule type" value="Genomic_DNA"/>
</dbReference>
<reference evidence="1 2" key="1">
    <citation type="submission" date="2020-06" db="EMBL/GenBank/DDBJ databases">
        <title>High-quality draft genome of sulfate reducer Desulfobacter latus type strain AcrS2 isolated from marine sediment.</title>
        <authorList>
            <person name="Hoppe M."/>
            <person name="Larsen C.K."/>
            <person name="Marshall I.P.G."/>
            <person name="Schramm A."/>
            <person name="Marietou A.G."/>
        </authorList>
    </citation>
    <scope>NUCLEOTIDE SEQUENCE [LARGE SCALE GENOMIC DNA]</scope>
    <source>
        <strain evidence="1 2">AcRS2</strain>
    </source>
</reference>